<name>A0ABP3FQA2_9ACTN</name>
<accession>A0ABP3FQA2</accession>
<protein>
    <recommendedName>
        <fullName evidence="4">Secreted protein</fullName>
    </recommendedName>
</protein>
<evidence type="ECO:0000256" key="1">
    <source>
        <dbReference type="SAM" id="SignalP"/>
    </source>
</evidence>
<proteinExistence type="predicted"/>
<keyword evidence="1" id="KW-0732">Signal</keyword>
<evidence type="ECO:0000313" key="2">
    <source>
        <dbReference type="EMBL" id="GAA0321599.1"/>
    </source>
</evidence>
<organism evidence="2 3">
    <name type="scientific">Streptomyces polychromogenes</name>
    <dbReference type="NCBI Taxonomy" id="67342"/>
    <lineage>
        <taxon>Bacteria</taxon>
        <taxon>Bacillati</taxon>
        <taxon>Actinomycetota</taxon>
        <taxon>Actinomycetes</taxon>
        <taxon>Kitasatosporales</taxon>
        <taxon>Streptomycetaceae</taxon>
        <taxon>Streptomyces</taxon>
    </lineage>
</organism>
<keyword evidence="3" id="KW-1185">Reference proteome</keyword>
<dbReference type="EMBL" id="BAAABV010000030">
    <property type="protein sequence ID" value="GAA0321599.1"/>
    <property type="molecule type" value="Genomic_DNA"/>
</dbReference>
<reference evidence="3" key="1">
    <citation type="journal article" date="2019" name="Int. J. Syst. Evol. Microbiol.">
        <title>The Global Catalogue of Microorganisms (GCM) 10K type strain sequencing project: providing services to taxonomists for standard genome sequencing and annotation.</title>
        <authorList>
            <consortium name="The Broad Institute Genomics Platform"/>
            <consortium name="The Broad Institute Genome Sequencing Center for Infectious Disease"/>
            <person name="Wu L."/>
            <person name="Ma J."/>
        </authorList>
    </citation>
    <scope>NUCLEOTIDE SEQUENCE [LARGE SCALE GENOMIC DNA]</scope>
    <source>
        <strain evidence="3">JCM 4505</strain>
    </source>
</reference>
<dbReference type="Proteomes" id="UP001501867">
    <property type="component" value="Unassembled WGS sequence"/>
</dbReference>
<comment type="caution">
    <text evidence="2">The sequence shown here is derived from an EMBL/GenBank/DDBJ whole genome shotgun (WGS) entry which is preliminary data.</text>
</comment>
<sequence>MRAIVVRTLFAVVLSTGMVWGGAAAATADVHGTTLTDPSGGGHDHRQCLVTTAWGDSWCPRKPLD</sequence>
<dbReference type="RefSeq" id="WP_344168854.1">
    <property type="nucleotide sequence ID" value="NZ_BAAABV010000030.1"/>
</dbReference>
<feature type="signal peptide" evidence="1">
    <location>
        <begin position="1"/>
        <end position="25"/>
    </location>
</feature>
<feature type="chain" id="PRO_5045824284" description="Secreted protein" evidence="1">
    <location>
        <begin position="26"/>
        <end position="65"/>
    </location>
</feature>
<evidence type="ECO:0000313" key="3">
    <source>
        <dbReference type="Proteomes" id="UP001501867"/>
    </source>
</evidence>
<evidence type="ECO:0008006" key="4">
    <source>
        <dbReference type="Google" id="ProtNLM"/>
    </source>
</evidence>
<gene>
    <name evidence="2" type="ORF">GCM10010302_70960</name>
</gene>